<evidence type="ECO:0000256" key="1">
    <source>
        <dbReference type="SAM" id="MobiDB-lite"/>
    </source>
</evidence>
<evidence type="ECO:0000313" key="3">
    <source>
        <dbReference type="Proteomes" id="UP000058925"/>
    </source>
</evidence>
<evidence type="ECO:0000313" key="2">
    <source>
        <dbReference type="EMBL" id="ALI37794.1"/>
    </source>
</evidence>
<gene>
    <name evidence="2" type="ORF">NMY3_03612</name>
</gene>
<dbReference type="OrthoDB" id="12079at2157"/>
<dbReference type="Proteomes" id="UP000058925">
    <property type="component" value="Chromosome"/>
</dbReference>
<sequence length="119" mass="12902">MNKIRNLSIFIVAFSVLMIGASAVSTLGSISPVFATTEDSDNDQSNNDQSNNDQSNNDQSNNDQSSSSQTDNEQPSLETVDTHLESCIQQIENDNTDEALNDCQNADNELDRLIANSTG</sequence>
<proteinExistence type="predicted"/>
<feature type="region of interest" description="Disordered" evidence="1">
    <location>
        <begin position="34"/>
        <end position="84"/>
    </location>
</feature>
<reference evidence="3" key="1">
    <citation type="submission" date="2015-10" db="EMBL/GenBank/DDBJ databases">
        <title>Niche specialization of a soil ammonia-oxidizing archaeon, Candidatus Nitrosocosmicus oleophilus.</title>
        <authorList>
            <person name="Jung M.-Y."/>
            <person name="Rhee S.-K."/>
        </authorList>
    </citation>
    <scope>NUCLEOTIDE SEQUENCE [LARGE SCALE GENOMIC DNA]</scope>
    <source>
        <strain evidence="3">MY3</strain>
    </source>
</reference>
<name>A0A654M1U0_9ARCH</name>
<accession>A0A654M1U0</accession>
<feature type="compositionally biased region" description="Low complexity" evidence="1">
    <location>
        <begin position="43"/>
        <end position="69"/>
    </location>
</feature>
<feature type="compositionally biased region" description="Polar residues" evidence="1">
    <location>
        <begin position="70"/>
        <end position="79"/>
    </location>
</feature>
<dbReference type="AlphaFoldDB" id="A0A654M1U0"/>
<organism evidence="2 3">
    <name type="scientific">Candidatus Nitrosocosmicus oleophilus</name>
    <dbReference type="NCBI Taxonomy" id="1353260"/>
    <lineage>
        <taxon>Archaea</taxon>
        <taxon>Nitrososphaerota</taxon>
        <taxon>Nitrososphaeria</taxon>
        <taxon>Nitrososphaerales</taxon>
        <taxon>Nitrososphaeraceae</taxon>
        <taxon>Candidatus Nitrosocosmicus</taxon>
    </lineage>
</organism>
<dbReference type="KEGG" id="taa:NMY3_03612"/>
<dbReference type="RefSeq" id="WP_196816797.1">
    <property type="nucleotide sequence ID" value="NZ_CP012850.1"/>
</dbReference>
<dbReference type="GeneID" id="60423425"/>
<protein>
    <submittedName>
        <fullName evidence="2">Uncharacterized protein</fullName>
    </submittedName>
</protein>
<keyword evidence="3" id="KW-1185">Reference proteome</keyword>
<dbReference type="EMBL" id="CP012850">
    <property type="protein sequence ID" value="ALI37794.1"/>
    <property type="molecule type" value="Genomic_DNA"/>
</dbReference>